<protein>
    <submittedName>
        <fullName evidence="6">Methyltransferase domain-containing protein</fullName>
    </submittedName>
</protein>
<evidence type="ECO:0000259" key="5">
    <source>
        <dbReference type="Pfam" id="PF08100"/>
    </source>
</evidence>
<evidence type="ECO:0000256" key="3">
    <source>
        <dbReference type="ARBA" id="ARBA00022691"/>
    </source>
</evidence>
<dbReference type="InterPro" id="IPR016461">
    <property type="entry name" value="COMT-like"/>
</dbReference>
<dbReference type="InterPro" id="IPR036388">
    <property type="entry name" value="WH-like_DNA-bd_sf"/>
</dbReference>
<reference evidence="6 7" key="1">
    <citation type="submission" date="2021-03" db="EMBL/GenBank/DDBJ databases">
        <title>Genomic and phenotypic characterization of Chloracidobacterium isolates provides evidence for multiple species.</title>
        <authorList>
            <person name="Saini M.K."/>
            <person name="Costas A.M.G."/>
            <person name="Tank M."/>
            <person name="Bryant D.A."/>
        </authorList>
    </citation>
    <scope>NUCLEOTIDE SEQUENCE [LARGE SCALE GENOMIC DNA]</scope>
    <source>
        <strain evidence="6 7">N</strain>
    </source>
</reference>
<dbReference type="SUPFAM" id="SSF46785">
    <property type="entry name" value="Winged helix' DNA-binding domain"/>
    <property type="match status" value="1"/>
</dbReference>
<evidence type="ECO:0000256" key="2">
    <source>
        <dbReference type="ARBA" id="ARBA00022679"/>
    </source>
</evidence>
<keyword evidence="2" id="KW-0808">Transferase</keyword>
<sequence>MSTSPKRRSRRATPLTPEPLYRLGTAFWSSGVLFAAHRLAVFEVLEARPQTGSDLAGACRLTPAGAEKLLRACASLGLVTEDEAGLYRNSPLATTFLVRGKPAYQGHLLDYFADLWARFGELDHLLRTGEIGPREMAFNLVRPNDERQAAERAWVLAMHEIALGGQAEALCRAVDLSGYTRLLDVSGGAGSYALRFAEQYPGLTAEVFDLPEVVAIADELIQQSAVRDRVRVRAGDFVNADYGYGYDVVLLSGVLHGLGERHILRVLKKSYAALNPGGCVIVQEMTPDAPSPSAAQFAALFSLNMMSGATYSAEQLALWLNQSGFLRITVTPLEQAWWFDHVISGRKP</sequence>
<proteinExistence type="predicted"/>
<dbReference type="InterPro" id="IPR001077">
    <property type="entry name" value="COMT_C"/>
</dbReference>
<gene>
    <name evidence="6" type="ORF">J8C05_05610</name>
</gene>
<name>A0ABX8AW20_9BACT</name>
<dbReference type="SUPFAM" id="SSF53335">
    <property type="entry name" value="S-adenosyl-L-methionine-dependent methyltransferases"/>
    <property type="match status" value="1"/>
</dbReference>
<dbReference type="GO" id="GO:0008168">
    <property type="term" value="F:methyltransferase activity"/>
    <property type="evidence" value="ECO:0007669"/>
    <property type="project" value="UniProtKB-KW"/>
</dbReference>
<evidence type="ECO:0000313" key="6">
    <source>
        <dbReference type="EMBL" id="QUV92874.1"/>
    </source>
</evidence>
<evidence type="ECO:0000256" key="1">
    <source>
        <dbReference type="ARBA" id="ARBA00022603"/>
    </source>
</evidence>
<dbReference type="EMBL" id="CP072642">
    <property type="protein sequence ID" value="QUV92874.1"/>
    <property type="molecule type" value="Genomic_DNA"/>
</dbReference>
<keyword evidence="3" id="KW-0949">S-adenosyl-L-methionine</keyword>
<dbReference type="Gene3D" id="1.10.10.10">
    <property type="entry name" value="Winged helix-like DNA-binding domain superfamily/Winged helix DNA-binding domain"/>
    <property type="match status" value="1"/>
</dbReference>
<dbReference type="InterPro" id="IPR036390">
    <property type="entry name" value="WH_DNA-bd_sf"/>
</dbReference>
<dbReference type="CDD" id="cd02440">
    <property type="entry name" value="AdoMet_MTases"/>
    <property type="match status" value="1"/>
</dbReference>
<evidence type="ECO:0000259" key="4">
    <source>
        <dbReference type="Pfam" id="PF00891"/>
    </source>
</evidence>
<dbReference type="PROSITE" id="PS51683">
    <property type="entry name" value="SAM_OMT_II"/>
    <property type="match status" value="1"/>
</dbReference>
<dbReference type="Proteomes" id="UP000677668">
    <property type="component" value="Chromosome 1"/>
</dbReference>
<keyword evidence="7" id="KW-1185">Reference proteome</keyword>
<dbReference type="Gene3D" id="3.40.50.150">
    <property type="entry name" value="Vaccinia Virus protein VP39"/>
    <property type="match status" value="1"/>
</dbReference>
<accession>A0ABX8AW20</accession>
<dbReference type="InterPro" id="IPR012967">
    <property type="entry name" value="COMT_dimerisation"/>
</dbReference>
<dbReference type="RefSeq" id="WP_211421310.1">
    <property type="nucleotide sequence ID" value="NZ_CP072642.1"/>
</dbReference>
<dbReference type="Pfam" id="PF08100">
    <property type="entry name" value="Dimerisation"/>
    <property type="match status" value="1"/>
</dbReference>
<dbReference type="InterPro" id="IPR029063">
    <property type="entry name" value="SAM-dependent_MTases_sf"/>
</dbReference>
<evidence type="ECO:0000313" key="7">
    <source>
        <dbReference type="Proteomes" id="UP000677668"/>
    </source>
</evidence>
<dbReference type="PANTHER" id="PTHR43712:SF2">
    <property type="entry name" value="O-METHYLTRANSFERASE CICE"/>
    <property type="match status" value="1"/>
</dbReference>
<feature type="domain" description="O-methyltransferase dimerisation" evidence="5">
    <location>
        <begin position="25"/>
        <end position="98"/>
    </location>
</feature>
<dbReference type="PIRSF" id="PIRSF005739">
    <property type="entry name" value="O-mtase"/>
    <property type="match status" value="1"/>
</dbReference>
<feature type="domain" description="O-methyltransferase C-terminal" evidence="4">
    <location>
        <begin position="167"/>
        <end position="315"/>
    </location>
</feature>
<keyword evidence="1 6" id="KW-0489">Methyltransferase</keyword>
<dbReference type="PANTHER" id="PTHR43712">
    <property type="entry name" value="PUTATIVE (AFU_ORTHOLOGUE AFUA_4G14580)-RELATED"/>
    <property type="match status" value="1"/>
</dbReference>
<organism evidence="6 7">
    <name type="scientific">Chloracidobacterium sp. N</name>
    <dbReference type="NCBI Taxonomy" id="2821540"/>
    <lineage>
        <taxon>Bacteria</taxon>
        <taxon>Pseudomonadati</taxon>
        <taxon>Acidobacteriota</taxon>
        <taxon>Terriglobia</taxon>
        <taxon>Terriglobales</taxon>
        <taxon>Acidobacteriaceae</taxon>
        <taxon>Chloracidobacterium</taxon>
        <taxon>Chloracidobacterium aggregatum</taxon>
    </lineage>
</organism>
<dbReference type="Pfam" id="PF00891">
    <property type="entry name" value="Methyltransf_2"/>
    <property type="match status" value="1"/>
</dbReference>
<dbReference type="GO" id="GO:0032259">
    <property type="term" value="P:methylation"/>
    <property type="evidence" value="ECO:0007669"/>
    <property type="project" value="UniProtKB-KW"/>
</dbReference>